<sequence>MAQTNSTANMIDDRFRSCADHAAPPFLQGDQIEVEEILRTRRRACRRADARWIRSSSSPLEPPHRVDCCVDYCADPHAHHRQPEGVFEAIGTLLSARRSPPTAMVPGFVFSPNQATTISSTQSIDSRTSNAAVVTPIRRLDPGKRNVGVVAALTICEAVRKGAMAWKKDEAEWTLLGTSNRRHLDVT</sequence>
<dbReference type="AlphaFoldDB" id="A0A6G1IZC7"/>
<accession>A0A6G1IZC7</accession>
<reference evidence="1" key="1">
    <citation type="journal article" date="2020" name="Stud. Mycol.">
        <title>101 Dothideomycetes genomes: a test case for predicting lifestyles and emergence of pathogens.</title>
        <authorList>
            <person name="Haridas S."/>
            <person name="Albert R."/>
            <person name="Binder M."/>
            <person name="Bloem J."/>
            <person name="Labutti K."/>
            <person name="Salamov A."/>
            <person name="Andreopoulos B."/>
            <person name="Baker S."/>
            <person name="Barry K."/>
            <person name="Bills G."/>
            <person name="Bluhm B."/>
            <person name="Cannon C."/>
            <person name="Castanera R."/>
            <person name="Culley D."/>
            <person name="Daum C."/>
            <person name="Ezra D."/>
            <person name="Gonzalez J."/>
            <person name="Henrissat B."/>
            <person name="Kuo A."/>
            <person name="Liang C."/>
            <person name="Lipzen A."/>
            <person name="Lutzoni F."/>
            <person name="Magnuson J."/>
            <person name="Mondo S."/>
            <person name="Nolan M."/>
            <person name="Ohm R."/>
            <person name="Pangilinan J."/>
            <person name="Park H.-J."/>
            <person name="Ramirez L."/>
            <person name="Alfaro M."/>
            <person name="Sun H."/>
            <person name="Tritt A."/>
            <person name="Yoshinaga Y."/>
            <person name="Zwiers L.-H."/>
            <person name="Turgeon B."/>
            <person name="Goodwin S."/>
            <person name="Spatafora J."/>
            <person name="Crous P."/>
            <person name="Grigoriev I."/>
        </authorList>
    </citation>
    <scope>NUCLEOTIDE SEQUENCE</scope>
    <source>
        <strain evidence="1">CBS 122367</strain>
    </source>
</reference>
<protein>
    <submittedName>
        <fullName evidence="1">Uncharacterized protein</fullName>
    </submittedName>
</protein>
<evidence type="ECO:0000313" key="1">
    <source>
        <dbReference type="EMBL" id="KAF2683602.1"/>
    </source>
</evidence>
<keyword evidence="2" id="KW-1185">Reference proteome</keyword>
<organism evidence="1 2">
    <name type="scientific">Lentithecium fluviatile CBS 122367</name>
    <dbReference type="NCBI Taxonomy" id="1168545"/>
    <lineage>
        <taxon>Eukaryota</taxon>
        <taxon>Fungi</taxon>
        <taxon>Dikarya</taxon>
        <taxon>Ascomycota</taxon>
        <taxon>Pezizomycotina</taxon>
        <taxon>Dothideomycetes</taxon>
        <taxon>Pleosporomycetidae</taxon>
        <taxon>Pleosporales</taxon>
        <taxon>Massarineae</taxon>
        <taxon>Lentitheciaceae</taxon>
        <taxon>Lentithecium</taxon>
    </lineage>
</organism>
<name>A0A6G1IZC7_9PLEO</name>
<gene>
    <name evidence="1" type="ORF">K458DRAFT_389521</name>
</gene>
<dbReference type="EMBL" id="MU005583">
    <property type="protein sequence ID" value="KAF2683602.1"/>
    <property type="molecule type" value="Genomic_DNA"/>
</dbReference>
<proteinExistence type="predicted"/>
<evidence type="ECO:0000313" key="2">
    <source>
        <dbReference type="Proteomes" id="UP000799291"/>
    </source>
</evidence>
<dbReference type="Proteomes" id="UP000799291">
    <property type="component" value="Unassembled WGS sequence"/>
</dbReference>